<dbReference type="Gene3D" id="1.10.840.10">
    <property type="entry name" value="Ras guanine-nucleotide exchange factors catalytic domain"/>
    <property type="match status" value="1"/>
</dbReference>
<feature type="region of interest" description="Disordered" evidence="4">
    <location>
        <begin position="385"/>
        <end position="427"/>
    </location>
</feature>
<dbReference type="PANTHER" id="PTHR23113">
    <property type="entry name" value="GUANINE NUCLEOTIDE EXCHANGE FACTOR"/>
    <property type="match status" value="1"/>
</dbReference>
<dbReference type="CDD" id="cd06224">
    <property type="entry name" value="REM"/>
    <property type="match status" value="1"/>
</dbReference>
<dbReference type="GO" id="GO:0005886">
    <property type="term" value="C:plasma membrane"/>
    <property type="evidence" value="ECO:0007669"/>
    <property type="project" value="TreeGrafter"/>
</dbReference>
<evidence type="ECO:0000259" key="6">
    <source>
        <dbReference type="PROSITE" id="PS50212"/>
    </source>
</evidence>
<dbReference type="InterPro" id="IPR023578">
    <property type="entry name" value="Ras_GEF_dom_sf"/>
</dbReference>
<dbReference type="PROSITE" id="PS00720">
    <property type="entry name" value="RASGEF"/>
    <property type="match status" value="1"/>
</dbReference>
<feature type="region of interest" description="Disordered" evidence="4">
    <location>
        <begin position="232"/>
        <end position="274"/>
    </location>
</feature>
<proteinExistence type="predicted"/>
<evidence type="ECO:0000256" key="1">
    <source>
        <dbReference type="ARBA" id="ARBA00022658"/>
    </source>
</evidence>
<dbReference type="Pfam" id="PF00618">
    <property type="entry name" value="RasGEF_N"/>
    <property type="match status" value="1"/>
</dbReference>
<dbReference type="GO" id="GO:0005085">
    <property type="term" value="F:guanyl-nucleotide exchange factor activity"/>
    <property type="evidence" value="ECO:0007669"/>
    <property type="project" value="UniProtKB-KW"/>
</dbReference>
<name>A0AAJ7SEL1_9ACAR</name>
<dbReference type="GeneID" id="100900543"/>
<feature type="domain" description="Ras-GEF" evidence="5">
    <location>
        <begin position="802"/>
        <end position="1030"/>
    </location>
</feature>
<dbReference type="Pfam" id="PF00617">
    <property type="entry name" value="RasGEF"/>
    <property type="match status" value="1"/>
</dbReference>
<keyword evidence="7" id="KW-1185">Reference proteome</keyword>
<evidence type="ECO:0000313" key="7">
    <source>
        <dbReference type="Proteomes" id="UP000694867"/>
    </source>
</evidence>
<accession>A0AAJ7SEL1</accession>
<dbReference type="KEGG" id="goe:100900543"/>
<evidence type="ECO:0000259" key="5">
    <source>
        <dbReference type="PROSITE" id="PS50009"/>
    </source>
</evidence>
<dbReference type="InterPro" id="IPR019804">
    <property type="entry name" value="Ras_G-nucl-exch_fac_CS"/>
</dbReference>
<dbReference type="PROSITE" id="PS50212">
    <property type="entry name" value="RASGEF_NTER"/>
    <property type="match status" value="1"/>
</dbReference>
<dbReference type="SMART" id="SM00147">
    <property type="entry name" value="RasGEF"/>
    <property type="match status" value="1"/>
</dbReference>
<organism evidence="7 8">
    <name type="scientific">Galendromus occidentalis</name>
    <name type="common">western predatory mite</name>
    <dbReference type="NCBI Taxonomy" id="34638"/>
    <lineage>
        <taxon>Eukaryota</taxon>
        <taxon>Metazoa</taxon>
        <taxon>Ecdysozoa</taxon>
        <taxon>Arthropoda</taxon>
        <taxon>Chelicerata</taxon>
        <taxon>Arachnida</taxon>
        <taxon>Acari</taxon>
        <taxon>Parasitiformes</taxon>
        <taxon>Mesostigmata</taxon>
        <taxon>Gamasina</taxon>
        <taxon>Phytoseioidea</taxon>
        <taxon>Phytoseiidae</taxon>
        <taxon>Typhlodrominae</taxon>
        <taxon>Galendromus</taxon>
    </lineage>
</organism>
<dbReference type="PANTHER" id="PTHR23113:SF224">
    <property type="entry name" value="RAP GUANINE NUCLEOTIDE EXCHANGE FACTOR 1"/>
    <property type="match status" value="1"/>
</dbReference>
<dbReference type="FunFam" id="1.10.840.10:FF:000009">
    <property type="entry name" value="rap guanine nucleotide exchange factor 1"/>
    <property type="match status" value="1"/>
</dbReference>
<evidence type="ECO:0000256" key="4">
    <source>
        <dbReference type="SAM" id="MobiDB-lite"/>
    </source>
</evidence>
<keyword evidence="1 3" id="KW-0344">Guanine-nucleotide releasing factor</keyword>
<dbReference type="InterPro" id="IPR008937">
    <property type="entry name" value="Ras-like_GEF"/>
</dbReference>
<feature type="domain" description="N-terminal Ras-GEF" evidence="6">
    <location>
        <begin position="648"/>
        <end position="773"/>
    </location>
</feature>
<dbReference type="AlphaFoldDB" id="A0AAJ7SEL1"/>
<dbReference type="InterPro" id="IPR036964">
    <property type="entry name" value="RASGEF_cat_dom_sf"/>
</dbReference>
<dbReference type="GO" id="GO:0007265">
    <property type="term" value="P:Ras protein signal transduction"/>
    <property type="evidence" value="ECO:0007669"/>
    <property type="project" value="TreeGrafter"/>
</dbReference>
<dbReference type="RefSeq" id="XP_028967311.1">
    <property type="nucleotide sequence ID" value="XM_029111478.1"/>
</dbReference>
<dbReference type="PROSITE" id="PS50009">
    <property type="entry name" value="RASGEF_CAT"/>
    <property type="match status" value="1"/>
</dbReference>
<dbReference type="InterPro" id="IPR000651">
    <property type="entry name" value="Ras-like_Gua-exchang_fac_N"/>
</dbReference>
<reference evidence="8" key="1">
    <citation type="submission" date="2025-08" db="UniProtKB">
        <authorList>
            <consortium name="RefSeq"/>
        </authorList>
    </citation>
    <scope>IDENTIFICATION</scope>
</reference>
<feature type="compositionally biased region" description="Polar residues" evidence="4">
    <location>
        <begin position="533"/>
        <end position="543"/>
    </location>
</feature>
<protein>
    <recommendedName>
        <fullName evidence="2">CRK SH3-binding GNRP</fullName>
    </recommendedName>
</protein>
<evidence type="ECO:0000256" key="3">
    <source>
        <dbReference type="PROSITE-ProRule" id="PRU00168"/>
    </source>
</evidence>
<evidence type="ECO:0000313" key="8">
    <source>
        <dbReference type="RefSeq" id="XP_028967311.1"/>
    </source>
</evidence>
<gene>
    <name evidence="8" type="primary">LOC100900543</name>
</gene>
<dbReference type="Proteomes" id="UP000694867">
    <property type="component" value="Unplaced"/>
</dbReference>
<dbReference type="InterPro" id="IPR001895">
    <property type="entry name" value="RASGEF_cat_dom"/>
</dbReference>
<sequence length="1033" mass="115669">MPKKNSDTPSSKLTAWKGGGRLARRARSFKQELVGRINQLRPGNLRPGYGGKNGINSKELLSTSLDEHPIDASQREAQSISRNLRDVQNACGYFKDCVSKNILDMVSGSASVVLETVIHLLTLLKKNFTNDDSTVLQSRTNKVHACLSELLEWSDNVMLRREDACVEGAQRILSSLQEALQALVDYYDKDNLTRKRPNTANGLSHSKSECANISVNSLPDIPLTPRERELLSATPGHGMSSSTDDILTPPPKPPLPFSSLDSIDAPPLPPKKRSTTKAFLEAPSFSSSLGDWLSPLSSPLSQSRASSVDCIDHSEDDIWNNSLPGSFAEASNPSLSFSFSSVQTTMVKKTSTTTKMCRSDSIEHLISHELNESGASYSTVTTVQNGQTHTKKSVSAYRREDQLEDVPPALPAKQRRPPGERLPRVPSQYDNVLPMLPAEIADEIVSKLQDIEFRDEVPPPLPPKRRTIEAYMQTFGPIPLPSEGSSLVVPAGKHVISRVAQLTMSWDDPPSSEFYGDQPPALPPKRRERERPTGTSTPVPQLQQSLTIEEIASIPNTIQTPLNSPVSSLANPSVRPPARPAVLDSTEAVESIREEDSGVVDSLPASKENTPPSSIATLQESMSTAAVDIVECIEVEPFLVFSDGKDDVLRGLKGGPPDALLVYATKTTDDKGRDFVVQETFLTTYRSFIPAQTLVEKLIARYNCLIQFSTDAVRLKYARNSFSLLVRVVDDLCLSDATDELLLILTRFTHRLLQRGDLSLARALRQKVVEKHMSRQRAQECVLYANLRSVSLSRGNTLLSFKSEALAQQMTLLDNELFQKIDIPEVLIWAKEQKEEFSPNLTRFTERFNNMSYWARSCVLQQPDQRERERCVIKFLKMMKALRRLNNFNSYLALLSALDSAPLRRLDWQRAIVEGLREFSVLIDSSSSFRAYRQAVAETQPPCIPYIGLILQDLTFVHVGNTDYIEHNGAQIINFFKCWQQYNILEPMRKFKKKPYVIRRNDEIIDFFNNFEDYLSEEAMWQISETIKPRGKK</sequence>
<dbReference type="SMART" id="SM00229">
    <property type="entry name" value="RasGEFN"/>
    <property type="match status" value="1"/>
</dbReference>
<dbReference type="CDD" id="cd00155">
    <property type="entry name" value="RasGEF"/>
    <property type="match status" value="1"/>
</dbReference>
<feature type="region of interest" description="Disordered" evidence="4">
    <location>
        <begin position="506"/>
        <end position="543"/>
    </location>
</feature>
<evidence type="ECO:0000256" key="2">
    <source>
        <dbReference type="ARBA" id="ARBA00083313"/>
    </source>
</evidence>
<feature type="region of interest" description="Disordered" evidence="4">
    <location>
        <begin position="563"/>
        <end position="614"/>
    </location>
</feature>
<dbReference type="SUPFAM" id="SSF48366">
    <property type="entry name" value="Ras GEF"/>
    <property type="match status" value="1"/>
</dbReference>
<dbReference type="Gene3D" id="1.20.870.10">
    <property type="entry name" value="Son of sevenless (SoS) protein Chain: S domain 1"/>
    <property type="match status" value="1"/>
</dbReference>